<protein>
    <submittedName>
        <fullName evidence="3">DUF4007 family protein</fullName>
    </submittedName>
</protein>
<comment type="caution">
    <text evidence="3">The sequence shown here is derived from an EMBL/GenBank/DDBJ whole genome shotgun (WGS) entry which is preliminary data.</text>
</comment>
<reference evidence="3 4" key="1">
    <citation type="submission" date="2019-03" db="EMBL/GenBank/DDBJ databases">
        <title>Draft genome sequences of novel Actinobacteria.</title>
        <authorList>
            <person name="Sahin N."/>
            <person name="Ay H."/>
            <person name="Saygin H."/>
        </authorList>
    </citation>
    <scope>NUCLEOTIDE SEQUENCE [LARGE SCALE GENOMIC DNA]</scope>
    <source>
        <strain evidence="3 4">CH32</strain>
    </source>
</reference>
<accession>A0A4R4YH71</accession>
<dbReference type="AlphaFoldDB" id="A0A4R4YH71"/>
<proteinExistence type="predicted"/>
<evidence type="ECO:0000313" key="3">
    <source>
        <dbReference type="EMBL" id="TDD44205.1"/>
    </source>
</evidence>
<keyword evidence="4" id="KW-1185">Reference proteome</keyword>
<feature type="region of interest" description="Disordered" evidence="1">
    <location>
        <begin position="344"/>
        <end position="374"/>
    </location>
</feature>
<name>A0A4R4YH71_9ACTN</name>
<feature type="domain" description="DUF4007" evidence="2">
    <location>
        <begin position="14"/>
        <end position="326"/>
    </location>
</feature>
<sequence>MSDSRLAEATEPKFARHETFAPRYGWLYKAHTEIVRDGEGGSDIFHRENAPVLLGVGRNMVNAIRFWSQAFKLTREHPHRDPSNRAYIASPTWRAEWLLGKNGADPYLEDTGSLWLLHWWLLSSEPGEQGAKCMVPSWYVMFHLAPFSKVTTAEMITLITRHVHESYPENAVPAAESIKRDVDCLIKMYALDLEPNSQSQGSFEDQLMSPFRELGLLEGQGKGKSRVWRFTTRSRVNLPAAVLLYACLDYASHVTGGNSISLARLANEPGAPGRAFRMREPELIKVIEPLVTDQDDLQITDSLGQRSLSFAVDPQQLAWDILDRHYGDIRRQVDLPTPEEWKQRFPGLQHVSKGRKREQQSEQPEVLELTEEQV</sequence>
<evidence type="ECO:0000313" key="4">
    <source>
        <dbReference type="Proteomes" id="UP000295302"/>
    </source>
</evidence>
<dbReference type="EMBL" id="SMKQ01000103">
    <property type="protein sequence ID" value="TDD44205.1"/>
    <property type="molecule type" value="Genomic_DNA"/>
</dbReference>
<dbReference type="Pfam" id="PF13182">
    <property type="entry name" value="DUF4007"/>
    <property type="match status" value="1"/>
</dbReference>
<dbReference type="RefSeq" id="WP_132616970.1">
    <property type="nucleotide sequence ID" value="NZ_SMKQ01000103.1"/>
</dbReference>
<gene>
    <name evidence="3" type="ORF">E1286_27630</name>
</gene>
<evidence type="ECO:0000256" key="1">
    <source>
        <dbReference type="SAM" id="MobiDB-lite"/>
    </source>
</evidence>
<dbReference type="InterPro" id="IPR025248">
    <property type="entry name" value="DUF4007"/>
</dbReference>
<dbReference type="OrthoDB" id="747541at2"/>
<organism evidence="3 4">
    <name type="scientific">Nonomuraea terrae</name>
    <dbReference type="NCBI Taxonomy" id="2530383"/>
    <lineage>
        <taxon>Bacteria</taxon>
        <taxon>Bacillati</taxon>
        <taxon>Actinomycetota</taxon>
        <taxon>Actinomycetes</taxon>
        <taxon>Streptosporangiales</taxon>
        <taxon>Streptosporangiaceae</taxon>
        <taxon>Nonomuraea</taxon>
    </lineage>
</organism>
<evidence type="ECO:0000259" key="2">
    <source>
        <dbReference type="Pfam" id="PF13182"/>
    </source>
</evidence>
<dbReference type="Proteomes" id="UP000295302">
    <property type="component" value="Unassembled WGS sequence"/>
</dbReference>